<comment type="miscellaneous">
    <text evidence="14">The active site is a redox-active disulfide bond.</text>
</comment>
<dbReference type="PRINTS" id="PR00368">
    <property type="entry name" value="FADPNR"/>
</dbReference>
<dbReference type="Gene3D" id="3.30.390.30">
    <property type="match status" value="1"/>
</dbReference>
<feature type="domain" description="FAD/NAD(P)-binding" evidence="16">
    <location>
        <begin position="5"/>
        <end position="323"/>
    </location>
</feature>
<keyword evidence="18" id="KW-1185">Reference proteome</keyword>
<feature type="binding site" evidence="12">
    <location>
        <begin position="140"/>
        <end position="142"/>
    </location>
    <ligand>
        <name>FAD</name>
        <dbReference type="ChEBI" id="CHEBI:57692"/>
    </ligand>
</feature>
<evidence type="ECO:0000313" key="17">
    <source>
        <dbReference type="EMBL" id="SEA14484.1"/>
    </source>
</evidence>
<dbReference type="InterPro" id="IPR004099">
    <property type="entry name" value="Pyr_nucl-diS_OxRdtase_dimer"/>
</dbReference>
<feature type="domain" description="Pyridine nucleotide-disulphide oxidoreductase dimerisation" evidence="15">
    <location>
        <begin position="342"/>
        <end position="451"/>
    </location>
</feature>
<evidence type="ECO:0000313" key="18">
    <source>
        <dbReference type="Proteomes" id="UP000198584"/>
    </source>
</evidence>
<gene>
    <name evidence="17" type="ORF">SAMN05421743_10313</name>
</gene>
<dbReference type="EC" id="1.8.1.4" evidence="2 14"/>
<evidence type="ECO:0000256" key="1">
    <source>
        <dbReference type="ARBA" id="ARBA00007532"/>
    </source>
</evidence>
<feature type="active site" description="Proton acceptor" evidence="11">
    <location>
        <position position="440"/>
    </location>
</feature>
<protein>
    <recommendedName>
        <fullName evidence="3 14">Dihydrolipoyl dehydrogenase</fullName>
        <ecNumber evidence="2 14">1.8.1.4</ecNumber>
    </recommendedName>
</protein>
<evidence type="ECO:0000256" key="2">
    <source>
        <dbReference type="ARBA" id="ARBA00012608"/>
    </source>
</evidence>
<dbReference type="OrthoDB" id="9800167at2"/>
<evidence type="ECO:0000256" key="13">
    <source>
        <dbReference type="PIRSR" id="PIRSR000350-4"/>
    </source>
</evidence>
<accession>A0A1H3YTZ3</accession>
<sequence>MLHTDVLIIGAGPGGYVAALRAAQLGMKVTIVEKEKLGGTCLNVGCIPSKALIEASHYAAIPDKAAATGVHFPDAKVDFAVLQAWKNNIIRQLTDGIAGLLQHRNVKVIQGVAAFLDPHTVTVSGDEDMVVTFDSCIIATGSQPVNVPAFSFGKRILSSEGALSLNKKPSSLAVIGGGYIGVELGTMFANFGTEVTILEGLPSILSGFSSEMSTLVQEELNGRENVAIHNDANVSKVESSNEGVVVNFEVFGESRQISADYALVTVGRKPNTEALRIDKAGIEATEKGFIPIDSACRTNQPHIFAIGDVTIGQALAHRASLQGKLSAEAISGEIVDIADHVIPAVVFSDPPLATVGPSQDKLTTEGVTVEVHHFPFSHNGRSLTMNNGKGFVKLLVDSLDQTILSAEVAGEGATELINELAVAIQSGLTAEDVSLVVHAHPTLGESIMEAADKAIGFPVHSL</sequence>
<evidence type="ECO:0000256" key="12">
    <source>
        <dbReference type="PIRSR" id="PIRSR000350-3"/>
    </source>
</evidence>
<comment type="similarity">
    <text evidence="1 14">Belongs to the class-I pyridine nucleotide-disulfide oxidoreductase family.</text>
</comment>
<dbReference type="SUPFAM" id="SSF55424">
    <property type="entry name" value="FAD/NAD-linked reductases, dimerisation (C-terminal) domain"/>
    <property type="match status" value="1"/>
</dbReference>
<dbReference type="GO" id="GO:0006103">
    <property type="term" value="P:2-oxoglutarate metabolic process"/>
    <property type="evidence" value="ECO:0007669"/>
    <property type="project" value="TreeGrafter"/>
</dbReference>
<keyword evidence="6 14" id="KW-0560">Oxidoreductase</keyword>
<proteinExistence type="inferred from homology"/>
<dbReference type="PANTHER" id="PTHR22912">
    <property type="entry name" value="DISULFIDE OXIDOREDUCTASE"/>
    <property type="match status" value="1"/>
</dbReference>
<evidence type="ECO:0000256" key="11">
    <source>
        <dbReference type="PIRSR" id="PIRSR000350-2"/>
    </source>
</evidence>
<keyword evidence="8" id="KW-1015">Disulfide bond</keyword>
<dbReference type="Proteomes" id="UP000198584">
    <property type="component" value="Unassembled WGS sequence"/>
</dbReference>
<reference evidence="17 18" key="1">
    <citation type="submission" date="2016-10" db="EMBL/GenBank/DDBJ databases">
        <authorList>
            <person name="de Groot N.N."/>
        </authorList>
    </citation>
    <scope>NUCLEOTIDE SEQUENCE [LARGE SCALE GENOMIC DNA]</scope>
    <source>
        <strain evidence="17 18">CCM7597</strain>
    </source>
</reference>
<keyword evidence="5 12" id="KW-0274">FAD</keyword>
<dbReference type="RefSeq" id="WP_093042765.1">
    <property type="nucleotide sequence ID" value="NZ_FNQR01000003.1"/>
</dbReference>
<organism evidence="17 18">
    <name type="scientific">Thalassobacillus cyri</name>
    <dbReference type="NCBI Taxonomy" id="571932"/>
    <lineage>
        <taxon>Bacteria</taxon>
        <taxon>Bacillati</taxon>
        <taxon>Bacillota</taxon>
        <taxon>Bacilli</taxon>
        <taxon>Bacillales</taxon>
        <taxon>Bacillaceae</taxon>
        <taxon>Thalassobacillus</taxon>
    </lineage>
</organism>
<keyword evidence="7 12" id="KW-0520">NAD</keyword>
<dbReference type="InterPro" id="IPR023753">
    <property type="entry name" value="FAD/NAD-binding_dom"/>
</dbReference>
<keyword evidence="9 14" id="KW-0676">Redox-active center</keyword>
<evidence type="ECO:0000256" key="5">
    <source>
        <dbReference type="ARBA" id="ARBA00022827"/>
    </source>
</evidence>
<dbReference type="Pfam" id="PF02852">
    <property type="entry name" value="Pyr_redox_dim"/>
    <property type="match status" value="1"/>
</dbReference>
<name>A0A1H3YTZ3_9BACI</name>
<comment type="cofactor">
    <cofactor evidence="12 14">
        <name>FAD</name>
        <dbReference type="ChEBI" id="CHEBI:57692"/>
    </cofactor>
    <text evidence="12 14">Binds 1 FAD per subunit.</text>
</comment>
<dbReference type="EMBL" id="FNQR01000003">
    <property type="protein sequence ID" value="SEA14484.1"/>
    <property type="molecule type" value="Genomic_DNA"/>
</dbReference>
<evidence type="ECO:0000259" key="16">
    <source>
        <dbReference type="Pfam" id="PF07992"/>
    </source>
</evidence>
<evidence type="ECO:0000256" key="6">
    <source>
        <dbReference type="ARBA" id="ARBA00023002"/>
    </source>
</evidence>
<dbReference type="InterPro" id="IPR012999">
    <property type="entry name" value="Pyr_OxRdtase_I_AS"/>
</dbReference>
<dbReference type="PRINTS" id="PR00411">
    <property type="entry name" value="PNDRDTASEI"/>
</dbReference>
<keyword evidence="4 14" id="KW-0285">Flavoprotein</keyword>
<evidence type="ECO:0000256" key="3">
    <source>
        <dbReference type="ARBA" id="ARBA00016961"/>
    </source>
</evidence>
<feature type="disulfide bond" description="Redox-active" evidence="13">
    <location>
        <begin position="41"/>
        <end position="46"/>
    </location>
</feature>
<evidence type="ECO:0000256" key="8">
    <source>
        <dbReference type="ARBA" id="ARBA00023157"/>
    </source>
</evidence>
<feature type="binding site" evidence="12">
    <location>
        <begin position="176"/>
        <end position="183"/>
    </location>
    <ligand>
        <name>NAD(+)</name>
        <dbReference type="ChEBI" id="CHEBI:57540"/>
    </ligand>
</feature>
<dbReference type="InterPro" id="IPR050151">
    <property type="entry name" value="Class-I_Pyr_Nuc-Dis_Oxidored"/>
</dbReference>
<dbReference type="PIRSF" id="PIRSF000350">
    <property type="entry name" value="Mercury_reductase_MerA"/>
    <property type="match status" value="1"/>
</dbReference>
<dbReference type="InterPro" id="IPR006258">
    <property type="entry name" value="Lipoamide_DH"/>
</dbReference>
<feature type="binding site" evidence="12">
    <location>
        <position position="267"/>
    </location>
    <ligand>
        <name>NAD(+)</name>
        <dbReference type="ChEBI" id="CHEBI:57540"/>
    </ligand>
</feature>
<dbReference type="STRING" id="571932.SAMN05421743_10313"/>
<feature type="binding site" evidence="12">
    <location>
        <position position="199"/>
    </location>
    <ligand>
        <name>NAD(+)</name>
        <dbReference type="ChEBI" id="CHEBI:57540"/>
    </ligand>
</feature>
<comment type="catalytic activity">
    <reaction evidence="10 14">
        <text>N(6)-[(R)-dihydrolipoyl]-L-lysyl-[protein] + NAD(+) = N(6)-[(R)-lipoyl]-L-lysyl-[protein] + NADH + H(+)</text>
        <dbReference type="Rhea" id="RHEA:15045"/>
        <dbReference type="Rhea" id="RHEA-COMP:10474"/>
        <dbReference type="Rhea" id="RHEA-COMP:10475"/>
        <dbReference type="ChEBI" id="CHEBI:15378"/>
        <dbReference type="ChEBI" id="CHEBI:57540"/>
        <dbReference type="ChEBI" id="CHEBI:57945"/>
        <dbReference type="ChEBI" id="CHEBI:83099"/>
        <dbReference type="ChEBI" id="CHEBI:83100"/>
        <dbReference type="EC" id="1.8.1.4"/>
    </reaction>
</comment>
<dbReference type="InterPro" id="IPR036188">
    <property type="entry name" value="FAD/NAD-bd_sf"/>
</dbReference>
<dbReference type="Pfam" id="PF07992">
    <property type="entry name" value="Pyr_redox_2"/>
    <property type="match status" value="1"/>
</dbReference>
<evidence type="ECO:0000256" key="14">
    <source>
        <dbReference type="RuleBase" id="RU003692"/>
    </source>
</evidence>
<evidence type="ECO:0000256" key="7">
    <source>
        <dbReference type="ARBA" id="ARBA00023027"/>
    </source>
</evidence>
<feature type="binding site" evidence="12">
    <location>
        <position position="50"/>
    </location>
    <ligand>
        <name>FAD</name>
        <dbReference type="ChEBI" id="CHEBI:57692"/>
    </ligand>
</feature>
<dbReference type="SUPFAM" id="SSF51905">
    <property type="entry name" value="FAD/NAD(P)-binding domain"/>
    <property type="match status" value="1"/>
</dbReference>
<dbReference type="InterPro" id="IPR001100">
    <property type="entry name" value="Pyr_nuc-diS_OxRdtase"/>
</dbReference>
<keyword evidence="12" id="KW-0547">Nucleotide-binding</keyword>
<feature type="binding site" evidence="12">
    <location>
        <position position="308"/>
    </location>
    <ligand>
        <name>FAD</name>
        <dbReference type="ChEBI" id="CHEBI:57692"/>
    </ligand>
</feature>
<dbReference type="Gene3D" id="3.50.50.60">
    <property type="entry name" value="FAD/NAD(P)-binding domain"/>
    <property type="match status" value="2"/>
</dbReference>
<evidence type="ECO:0000259" key="15">
    <source>
        <dbReference type="Pfam" id="PF02852"/>
    </source>
</evidence>
<dbReference type="PROSITE" id="PS00076">
    <property type="entry name" value="PYRIDINE_REDOX_1"/>
    <property type="match status" value="1"/>
</dbReference>
<dbReference type="PANTHER" id="PTHR22912:SF160">
    <property type="entry name" value="DIHYDROLIPOYL DEHYDROGENASE"/>
    <property type="match status" value="1"/>
</dbReference>
<dbReference type="GO" id="GO:0004148">
    <property type="term" value="F:dihydrolipoyl dehydrogenase (NADH) activity"/>
    <property type="evidence" value="ECO:0007669"/>
    <property type="project" value="UniProtKB-EC"/>
</dbReference>
<dbReference type="InterPro" id="IPR016156">
    <property type="entry name" value="FAD/NAD-linked_Rdtase_dimer_sf"/>
</dbReference>
<dbReference type="AlphaFoldDB" id="A0A1H3YTZ3"/>
<dbReference type="NCBIfam" id="TIGR01350">
    <property type="entry name" value="lipoamide_DH"/>
    <property type="match status" value="1"/>
</dbReference>
<evidence type="ECO:0000256" key="4">
    <source>
        <dbReference type="ARBA" id="ARBA00022630"/>
    </source>
</evidence>
<dbReference type="FunFam" id="3.30.390.30:FF:000001">
    <property type="entry name" value="Dihydrolipoyl dehydrogenase"/>
    <property type="match status" value="1"/>
</dbReference>
<dbReference type="GO" id="GO:0050660">
    <property type="term" value="F:flavin adenine dinucleotide binding"/>
    <property type="evidence" value="ECO:0007669"/>
    <property type="project" value="InterPro"/>
</dbReference>
<evidence type="ECO:0000256" key="9">
    <source>
        <dbReference type="ARBA" id="ARBA00023284"/>
    </source>
</evidence>
<evidence type="ECO:0000256" key="10">
    <source>
        <dbReference type="ARBA" id="ARBA00049187"/>
    </source>
</evidence>